<dbReference type="InterPro" id="IPR000719">
    <property type="entry name" value="Prot_kinase_dom"/>
</dbReference>
<organism evidence="21 22">
    <name type="scientific">Acer saccharum</name>
    <name type="common">Sugar maple</name>
    <dbReference type="NCBI Taxonomy" id="4024"/>
    <lineage>
        <taxon>Eukaryota</taxon>
        <taxon>Viridiplantae</taxon>
        <taxon>Streptophyta</taxon>
        <taxon>Embryophyta</taxon>
        <taxon>Tracheophyta</taxon>
        <taxon>Spermatophyta</taxon>
        <taxon>Magnoliopsida</taxon>
        <taxon>eudicotyledons</taxon>
        <taxon>Gunneridae</taxon>
        <taxon>Pentapetalae</taxon>
        <taxon>rosids</taxon>
        <taxon>malvids</taxon>
        <taxon>Sapindales</taxon>
        <taxon>Sapindaceae</taxon>
        <taxon>Hippocastanoideae</taxon>
        <taxon>Acereae</taxon>
        <taxon>Acer</taxon>
    </lineage>
</organism>
<evidence type="ECO:0000256" key="14">
    <source>
        <dbReference type="ARBA" id="ARBA00023170"/>
    </source>
</evidence>
<evidence type="ECO:0000256" key="1">
    <source>
        <dbReference type="ARBA" id="ARBA00004479"/>
    </source>
</evidence>
<dbReference type="GO" id="GO:0004713">
    <property type="term" value="F:protein tyrosine kinase activity"/>
    <property type="evidence" value="ECO:0007669"/>
    <property type="project" value="InterPro"/>
</dbReference>
<dbReference type="InterPro" id="IPR017441">
    <property type="entry name" value="Protein_kinase_ATP_BS"/>
</dbReference>
<evidence type="ECO:0000256" key="16">
    <source>
        <dbReference type="ARBA" id="ARBA00047899"/>
    </source>
</evidence>
<keyword evidence="11 19" id="KW-1133">Transmembrane helix</keyword>
<dbReference type="Gene3D" id="1.10.510.10">
    <property type="entry name" value="Transferase(Phosphotransferase) domain 1"/>
    <property type="match status" value="1"/>
</dbReference>
<dbReference type="PANTHER" id="PTHR47976">
    <property type="entry name" value="G-TYPE LECTIN S-RECEPTOR-LIKE SERINE/THREONINE-PROTEIN KINASE SD2-5"/>
    <property type="match status" value="1"/>
</dbReference>
<sequence length="223" mass="25439">MVHILSALLGSSIFVNFLLLLGTFILFYRWNSRTKQQKVTAMPDMNLQSFTYEELEHITKGFKEELGSGAFGTVYKGVLAFDNNEFVAVKKLDKAASEGEQEFRSEVNSIGRTNHKNLVKLLGFCNEGQHRLLVKNFEVDAEEDQMVLSDYAYDCFRDGNLDLLVEKDEEVMNDMKRVKKFVMIAIWCIQEDPSLRPTMKKVTQMMEGAVEVSTPPDPISFIS</sequence>
<dbReference type="Proteomes" id="UP001168877">
    <property type="component" value="Unassembled WGS sequence"/>
</dbReference>
<dbReference type="GO" id="GO:0004674">
    <property type="term" value="F:protein serine/threonine kinase activity"/>
    <property type="evidence" value="ECO:0007669"/>
    <property type="project" value="UniProtKB-KW"/>
</dbReference>
<dbReference type="SMART" id="SM00219">
    <property type="entry name" value="TyrKc"/>
    <property type="match status" value="1"/>
</dbReference>
<evidence type="ECO:0000259" key="20">
    <source>
        <dbReference type="PROSITE" id="PS50011"/>
    </source>
</evidence>
<dbReference type="SUPFAM" id="SSF56112">
    <property type="entry name" value="Protein kinase-like (PK-like)"/>
    <property type="match status" value="1"/>
</dbReference>
<dbReference type="GO" id="GO:0016020">
    <property type="term" value="C:membrane"/>
    <property type="evidence" value="ECO:0007669"/>
    <property type="project" value="UniProtKB-SubCell"/>
</dbReference>
<feature type="domain" description="Protein kinase" evidence="20">
    <location>
        <begin position="60"/>
        <end position="223"/>
    </location>
</feature>
<evidence type="ECO:0000256" key="15">
    <source>
        <dbReference type="ARBA" id="ARBA00023180"/>
    </source>
</evidence>
<keyword evidence="9" id="KW-0418">Kinase</keyword>
<evidence type="ECO:0000256" key="11">
    <source>
        <dbReference type="ARBA" id="ARBA00022989"/>
    </source>
</evidence>
<dbReference type="InterPro" id="IPR051343">
    <property type="entry name" value="G-type_lectin_kinases/EP1-like"/>
</dbReference>
<comment type="caution">
    <text evidence="21">The sequence shown here is derived from an EMBL/GenBank/DDBJ whole genome shotgun (WGS) entry which is preliminary data.</text>
</comment>
<dbReference type="EMBL" id="JAUESC010000002">
    <property type="protein sequence ID" value="KAK0603924.1"/>
    <property type="molecule type" value="Genomic_DNA"/>
</dbReference>
<dbReference type="Gene3D" id="3.30.200.20">
    <property type="entry name" value="Phosphorylase Kinase, domain 1"/>
    <property type="match status" value="1"/>
</dbReference>
<reference evidence="21" key="2">
    <citation type="submission" date="2023-06" db="EMBL/GenBank/DDBJ databases">
        <authorList>
            <person name="Swenson N.G."/>
            <person name="Wegrzyn J.L."/>
            <person name="Mcevoy S.L."/>
        </authorList>
    </citation>
    <scope>NUCLEOTIDE SEQUENCE</scope>
    <source>
        <strain evidence="21">NS2018</strain>
        <tissue evidence="21">Leaf</tissue>
    </source>
</reference>
<evidence type="ECO:0000256" key="7">
    <source>
        <dbReference type="ARBA" id="ARBA00022729"/>
    </source>
</evidence>
<comment type="catalytic activity">
    <reaction evidence="16">
        <text>L-threonyl-[protein] + ATP = O-phospho-L-threonyl-[protein] + ADP + H(+)</text>
        <dbReference type="Rhea" id="RHEA:46608"/>
        <dbReference type="Rhea" id="RHEA-COMP:11060"/>
        <dbReference type="Rhea" id="RHEA-COMP:11605"/>
        <dbReference type="ChEBI" id="CHEBI:15378"/>
        <dbReference type="ChEBI" id="CHEBI:30013"/>
        <dbReference type="ChEBI" id="CHEBI:30616"/>
        <dbReference type="ChEBI" id="CHEBI:61977"/>
        <dbReference type="ChEBI" id="CHEBI:456216"/>
        <dbReference type="EC" id="2.7.11.1"/>
    </reaction>
</comment>
<name>A0AA39VZ98_ACESA</name>
<evidence type="ECO:0000313" key="22">
    <source>
        <dbReference type="Proteomes" id="UP001168877"/>
    </source>
</evidence>
<evidence type="ECO:0000256" key="9">
    <source>
        <dbReference type="ARBA" id="ARBA00022777"/>
    </source>
</evidence>
<dbReference type="FunFam" id="3.30.200.20:FF:000059">
    <property type="entry name" value="S-receptor-like serine/threonine-protein kinase"/>
    <property type="match status" value="1"/>
</dbReference>
<evidence type="ECO:0000256" key="12">
    <source>
        <dbReference type="ARBA" id="ARBA00023136"/>
    </source>
</evidence>
<keyword evidence="7" id="KW-0732">Signal</keyword>
<evidence type="ECO:0000256" key="3">
    <source>
        <dbReference type="ARBA" id="ARBA00022527"/>
    </source>
</evidence>
<keyword evidence="10 18" id="KW-0067">ATP-binding</keyword>
<dbReference type="InterPro" id="IPR011009">
    <property type="entry name" value="Kinase-like_dom_sf"/>
</dbReference>
<dbReference type="PROSITE" id="PS50011">
    <property type="entry name" value="PROTEIN_KINASE_DOM"/>
    <property type="match status" value="1"/>
</dbReference>
<evidence type="ECO:0000256" key="8">
    <source>
        <dbReference type="ARBA" id="ARBA00022741"/>
    </source>
</evidence>
<feature type="binding site" evidence="18">
    <location>
        <position position="91"/>
    </location>
    <ligand>
        <name>ATP</name>
        <dbReference type="ChEBI" id="CHEBI:30616"/>
    </ligand>
</feature>
<dbReference type="Pfam" id="PF07714">
    <property type="entry name" value="PK_Tyr_Ser-Thr"/>
    <property type="match status" value="1"/>
</dbReference>
<keyword evidence="5" id="KW-0808">Transferase</keyword>
<proteinExistence type="predicted"/>
<dbReference type="InterPro" id="IPR001245">
    <property type="entry name" value="Ser-Thr/Tyr_kinase_cat_dom"/>
</dbReference>
<keyword evidence="13" id="KW-1015">Disulfide bond</keyword>
<gene>
    <name evidence="21" type="ORF">LWI29_010159</name>
</gene>
<evidence type="ECO:0000256" key="6">
    <source>
        <dbReference type="ARBA" id="ARBA00022692"/>
    </source>
</evidence>
<comment type="catalytic activity">
    <reaction evidence="17">
        <text>L-seryl-[protein] + ATP = O-phospho-L-seryl-[protein] + ADP + H(+)</text>
        <dbReference type="Rhea" id="RHEA:17989"/>
        <dbReference type="Rhea" id="RHEA-COMP:9863"/>
        <dbReference type="Rhea" id="RHEA-COMP:11604"/>
        <dbReference type="ChEBI" id="CHEBI:15378"/>
        <dbReference type="ChEBI" id="CHEBI:29999"/>
        <dbReference type="ChEBI" id="CHEBI:30616"/>
        <dbReference type="ChEBI" id="CHEBI:83421"/>
        <dbReference type="ChEBI" id="CHEBI:456216"/>
        <dbReference type="EC" id="2.7.11.1"/>
    </reaction>
</comment>
<feature type="transmembrane region" description="Helical" evidence="19">
    <location>
        <begin position="6"/>
        <end position="28"/>
    </location>
</feature>
<evidence type="ECO:0000256" key="19">
    <source>
        <dbReference type="SAM" id="Phobius"/>
    </source>
</evidence>
<keyword evidence="6 19" id="KW-0812">Transmembrane</keyword>
<keyword evidence="3" id="KW-0723">Serine/threonine-protein kinase</keyword>
<keyword evidence="4" id="KW-0245">EGF-like domain</keyword>
<evidence type="ECO:0000256" key="2">
    <source>
        <dbReference type="ARBA" id="ARBA00012513"/>
    </source>
</evidence>
<evidence type="ECO:0000256" key="10">
    <source>
        <dbReference type="ARBA" id="ARBA00022840"/>
    </source>
</evidence>
<evidence type="ECO:0000256" key="18">
    <source>
        <dbReference type="PROSITE-ProRule" id="PRU10141"/>
    </source>
</evidence>
<dbReference type="EC" id="2.7.11.1" evidence="2"/>
<protein>
    <recommendedName>
        <fullName evidence="2">non-specific serine/threonine protein kinase</fullName>
        <ecNumber evidence="2">2.7.11.1</ecNumber>
    </recommendedName>
</protein>
<dbReference type="PANTHER" id="PTHR47976:SF47">
    <property type="entry name" value="RECEPTOR-LIKE SERINE_THREONINE-PROTEIN KINASE"/>
    <property type="match status" value="1"/>
</dbReference>
<dbReference type="PROSITE" id="PS00107">
    <property type="entry name" value="PROTEIN_KINASE_ATP"/>
    <property type="match status" value="1"/>
</dbReference>
<evidence type="ECO:0000256" key="5">
    <source>
        <dbReference type="ARBA" id="ARBA00022679"/>
    </source>
</evidence>
<comment type="subcellular location">
    <subcellularLocation>
        <location evidence="1">Membrane</location>
        <topology evidence="1">Single-pass type I membrane protein</topology>
    </subcellularLocation>
</comment>
<keyword evidence="8 18" id="KW-0547">Nucleotide-binding</keyword>
<dbReference type="GO" id="GO:0005524">
    <property type="term" value="F:ATP binding"/>
    <property type="evidence" value="ECO:0007669"/>
    <property type="project" value="UniProtKB-UniRule"/>
</dbReference>
<reference evidence="21" key="1">
    <citation type="journal article" date="2022" name="Plant J.">
        <title>Strategies of tolerance reflected in two North American maple genomes.</title>
        <authorList>
            <person name="McEvoy S.L."/>
            <person name="Sezen U.U."/>
            <person name="Trouern-Trend A."/>
            <person name="McMahon S.M."/>
            <person name="Schaberg P.G."/>
            <person name="Yang J."/>
            <person name="Wegrzyn J.L."/>
            <person name="Swenson N.G."/>
        </authorList>
    </citation>
    <scope>NUCLEOTIDE SEQUENCE</scope>
    <source>
        <strain evidence="21">NS2018</strain>
    </source>
</reference>
<dbReference type="InterPro" id="IPR020635">
    <property type="entry name" value="Tyr_kinase_cat_dom"/>
</dbReference>
<evidence type="ECO:0000256" key="13">
    <source>
        <dbReference type="ARBA" id="ARBA00023157"/>
    </source>
</evidence>
<keyword evidence="22" id="KW-1185">Reference proteome</keyword>
<keyword evidence="14" id="KW-0675">Receptor</keyword>
<accession>A0AA39VZ98</accession>
<evidence type="ECO:0000256" key="17">
    <source>
        <dbReference type="ARBA" id="ARBA00048679"/>
    </source>
</evidence>
<evidence type="ECO:0000256" key="4">
    <source>
        <dbReference type="ARBA" id="ARBA00022536"/>
    </source>
</evidence>
<keyword evidence="15" id="KW-0325">Glycoprotein</keyword>
<evidence type="ECO:0000313" key="21">
    <source>
        <dbReference type="EMBL" id="KAK0603924.1"/>
    </source>
</evidence>
<dbReference type="AlphaFoldDB" id="A0AA39VZ98"/>
<keyword evidence="12 19" id="KW-0472">Membrane</keyword>